<dbReference type="AlphaFoldDB" id="A0A0P1I028"/>
<feature type="transmembrane region" description="Helical" evidence="6">
    <location>
        <begin position="244"/>
        <end position="265"/>
    </location>
</feature>
<evidence type="ECO:0000256" key="2">
    <source>
        <dbReference type="ARBA" id="ARBA00022475"/>
    </source>
</evidence>
<keyword evidence="5 6" id="KW-0472">Membrane</keyword>
<feature type="transmembrane region" description="Helical" evidence="6">
    <location>
        <begin position="6"/>
        <end position="26"/>
    </location>
</feature>
<feature type="transmembrane region" description="Helical" evidence="6">
    <location>
        <begin position="210"/>
        <end position="232"/>
    </location>
</feature>
<reference evidence="8" key="1">
    <citation type="submission" date="2015-09" db="EMBL/GenBank/DDBJ databases">
        <authorList>
            <person name="Rodrigo-Torres Lidia"/>
            <person name="Arahal R.David."/>
        </authorList>
    </citation>
    <scope>NUCLEOTIDE SEQUENCE [LARGE SCALE GENOMIC DNA]</scope>
    <source>
        <strain evidence="8">CECT 7735</strain>
    </source>
</reference>
<feature type="transmembrane region" description="Helical" evidence="6">
    <location>
        <begin position="100"/>
        <end position="123"/>
    </location>
</feature>
<dbReference type="PANTHER" id="PTHR10010:SF46">
    <property type="entry name" value="SODIUM-DEPENDENT PHOSPHATE TRANSPORT PROTEIN 2B"/>
    <property type="match status" value="1"/>
</dbReference>
<feature type="transmembrane region" description="Helical" evidence="6">
    <location>
        <begin position="285"/>
        <end position="309"/>
    </location>
</feature>
<feature type="transmembrane region" description="Helical" evidence="6">
    <location>
        <begin position="65"/>
        <end position="88"/>
    </location>
</feature>
<dbReference type="GO" id="GO:0005886">
    <property type="term" value="C:plasma membrane"/>
    <property type="evidence" value="ECO:0007669"/>
    <property type="project" value="UniProtKB-SubCell"/>
</dbReference>
<comment type="subcellular location">
    <subcellularLocation>
        <location evidence="1">Cell membrane</location>
        <topology evidence="1">Multi-pass membrane protein</topology>
    </subcellularLocation>
</comment>
<feature type="transmembrane region" description="Helical" evidence="6">
    <location>
        <begin position="135"/>
        <end position="152"/>
    </location>
</feature>
<evidence type="ECO:0000256" key="4">
    <source>
        <dbReference type="ARBA" id="ARBA00022989"/>
    </source>
</evidence>
<keyword evidence="4 6" id="KW-1133">Transmembrane helix</keyword>
<feature type="transmembrane region" description="Helical" evidence="6">
    <location>
        <begin position="173"/>
        <end position="204"/>
    </location>
</feature>
<organism evidence="7 8">
    <name type="scientific">Shimia thalassica</name>
    <dbReference type="NCBI Taxonomy" id="1715693"/>
    <lineage>
        <taxon>Bacteria</taxon>
        <taxon>Pseudomonadati</taxon>
        <taxon>Pseudomonadota</taxon>
        <taxon>Alphaproteobacteria</taxon>
        <taxon>Rhodobacterales</taxon>
        <taxon>Roseobacteraceae</taxon>
    </lineage>
</organism>
<dbReference type="NCBIfam" id="TIGR00704">
    <property type="entry name" value="NaPi_cotrn_rel"/>
    <property type="match status" value="1"/>
</dbReference>
<name>A0A0P1I028_9RHOB</name>
<protein>
    <submittedName>
        <fullName evidence="7">Na/Pi-cotransporter II-related protein</fullName>
    </submittedName>
</protein>
<keyword evidence="8" id="KW-1185">Reference proteome</keyword>
<accession>A0A0P1I028</accession>
<keyword evidence="3 6" id="KW-0812">Transmembrane</keyword>
<evidence type="ECO:0000313" key="8">
    <source>
        <dbReference type="Proteomes" id="UP000051870"/>
    </source>
</evidence>
<dbReference type="EMBL" id="CYTW01000001">
    <property type="protein sequence ID" value="CUJ82450.1"/>
    <property type="molecule type" value="Genomic_DNA"/>
</dbReference>
<evidence type="ECO:0000256" key="5">
    <source>
        <dbReference type="ARBA" id="ARBA00023136"/>
    </source>
</evidence>
<dbReference type="Proteomes" id="UP000051870">
    <property type="component" value="Unassembled WGS sequence"/>
</dbReference>
<dbReference type="InterPro" id="IPR004633">
    <property type="entry name" value="NaPi_cotrn-rel/YqeW-like"/>
</dbReference>
<sequence length="534" mass="57392">MNEDFFLAIGGIGMFLLGMKIMTNALREAAGSNLRDWLSRFTTTPLRGVMTGAITTAIIQSSSATSVMVVGFVGAGLLSLGQALGVLYGANIGTTATGWIVSLLGFKLQLGSLAMALLFPAALLDLLAHGTLARVGRVVAGLCLLLVGLEFLQDGMKGLTEGARFDMLPSGTLGSVLLLLLIGAVFTILVQSSSAAVALALVLLDGGVISVSQATAMVIGMNIGTTFTAMMASVGGSRPMRQTAVGNLVFNLVTSALALPVAIFAEDQMTALAVATDPMTALLLFHLGFNVVGTALFLPFTSEFAAFIARLVPETKTDSLISLDRALLQDPGTALIAAQTALITIVGRLFDALGSALQPEPDLRLLAALAPVEEAVEELVAFLEDIRLPEGVEDDEKIYTELLHQTDHVMRLLEHARRPAFVQILLEDRILRRPALAVGAALLRHPPAPLTERDAERLARLHRLVEHRRKRHRRAMLLGEHAGMYSVSDVFSHTDAMRWLDRVLHHAERIAKHYETFHKVRPEFPEEAQQKTPA</sequence>
<evidence type="ECO:0000313" key="7">
    <source>
        <dbReference type="EMBL" id="CUJ82450.1"/>
    </source>
</evidence>
<evidence type="ECO:0000256" key="6">
    <source>
        <dbReference type="SAM" id="Phobius"/>
    </source>
</evidence>
<evidence type="ECO:0000256" key="3">
    <source>
        <dbReference type="ARBA" id="ARBA00022692"/>
    </source>
</evidence>
<dbReference type="GeneID" id="83879250"/>
<evidence type="ECO:0000256" key="1">
    <source>
        <dbReference type="ARBA" id="ARBA00004651"/>
    </source>
</evidence>
<keyword evidence="2" id="KW-1003">Cell membrane</keyword>
<dbReference type="InterPro" id="IPR003841">
    <property type="entry name" value="Na/Pi_transpt"/>
</dbReference>
<dbReference type="Pfam" id="PF02690">
    <property type="entry name" value="Na_Pi_cotrans"/>
    <property type="match status" value="1"/>
</dbReference>
<gene>
    <name evidence="7" type="ORF">PH7735_00150</name>
</gene>
<dbReference type="GO" id="GO:0044341">
    <property type="term" value="P:sodium-dependent phosphate transport"/>
    <property type="evidence" value="ECO:0007669"/>
    <property type="project" value="InterPro"/>
</dbReference>
<dbReference type="PANTHER" id="PTHR10010">
    <property type="entry name" value="SOLUTE CARRIER FAMILY 34 SODIUM PHOSPHATE , MEMBER 2-RELATED"/>
    <property type="match status" value="1"/>
</dbReference>
<feature type="transmembrane region" description="Helical" evidence="6">
    <location>
        <begin position="38"/>
        <end position="59"/>
    </location>
</feature>
<dbReference type="RefSeq" id="WP_082645091.1">
    <property type="nucleotide sequence ID" value="NZ_CYTW01000001.1"/>
</dbReference>
<dbReference type="NCBIfam" id="NF037997">
    <property type="entry name" value="Na_Pi_symport"/>
    <property type="match status" value="1"/>
</dbReference>
<proteinExistence type="predicted"/>
<dbReference type="GO" id="GO:0005436">
    <property type="term" value="F:sodium:phosphate symporter activity"/>
    <property type="evidence" value="ECO:0007669"/>
    <property type="project" value="InterPro"/>
</dbReference>